<dbReference type="HOGENOM" id="CLU_1601838_0_0_9"/>
<dbReference type="AlphaFoldDB" id="G8TUA3"/>
<keyword evidence="1" id="KW-0472">Membrane</keyword>
<sequence length="166" mass="18383">MMNRRLRAWRRYPAAKIPLAGALWAACLLGGLAWLDHAVRADVLFLVPPFAATLSILYYLPQQPVAQPAPVVFGSTLGATIGTLFHLVGVHGPAWAALAAIVLFWLLPRIGLYHPPGIALSMFPLLLHPGLWFPVTVVLPFTLIAVSSHWVLSRRWPGWPKYPREE</sequence>
<protein>
    <recommendedName>
        <fullName evidence="2">HPP transmembrane region domain-containing protein</fullName>
    </recommendedName>
</protein>
<evidence type="ECO:0000259" key="2">
    <source>
        <dbReference type="Pfam" id="PF04982"/>
    </source>
</evidence>
<dbReference type="STRING" id="679936.Sulac_3425"/>
<dbReference type="InterPro" id="IPR058581">
    <property type="entry name" value="TM_HPP"/>
</dbReference>
<reference evidence="3 4" key="2">
    <citation type="journal article" date="2012" name="Stand. Genomic Sci.">
        <title>Complete genome sequence of the moderately thermophilic mineral-sulfide-oxidizing firmicute Sulfobacillus acidophilus type strain (NAL(T)).</title>
        <authorList>
            <person name="Anderson I."/>
            <person name="Chertkov O."/>
            <person name="Chen A."/>
            <person name="Saunders E."/>
            <person name="Lapidus A."/>
            <person name="Nolan M."/>
            <person name="Lucas S."/>
            <person name="Hammon N."/>
            <person name="Deshpande S."/>
            <person name="Cheng J.F."/>
            <person name="Han C."/>
            <person name="Tapia R."/>
            <person name="Goodwin L.A."/>
            <person name="Pitluck S."/>
            <person name="Liolios K."/>
            <person name="Pagani I."/>
            <person name="Ivanova N."/>
            <person name="Mikhailova N."/>
            <person name="Pati A."/>
            <person name="Palaniappan K."/>
            <person name="Land M."/>
            <person name="Pan C."/>
            <person name="Rohde M."/>
            <person name="Pukall R."/>
            <person name="Goker M."/>
            <person name="Detter J.C."/>
            <person name="Woyke T."/>
            <person name="Bristow J."/>
            <person name="Eisen J.A."/>
            <person name="Markowitz V."/>
            <person name="Hugenholtz P."/>
            <person name="Kyrpides N.C."/>
            <person name="Klenk H.P."/>
            <person name="Mavromatis K."/>
        </authorList>
    </citation>
    <scope>NUCLEOTIDE SEQUENCE [LARGE SCALE GENOMIC DNA]</scope>
    <source>
        <strain evidence="4">ATCC 700253 / DSM 10332 / NAL</strain>
    </source>
</reference>
<name>G8TUA3_SULAD</name>
<accession>G8TUA3</accession>
<evidence type="ECO:0000256" key="1">
    <source>
        <dbReference type="SAM" id="Phobius"/>
    </source>
</evidence>
<dbReference type="PROSITE" id="PS51257">
    <property type="entry name" value="PROKAR_LIPOPROTEIN"/>
    <property type="match status" value="1"/>
</dbReference>
<keyword evidence="1" id="KW-1133">Transmembrane helix</keyword>
<dbReference type="Pfam" id="PF04982">
    <property type="entry name" value="TM_HPP"/>
    <property type="match status" value="1"/>
</dbReference>
<reference evidence="4" key="1">
    <citation type="submission" date="2011-12" db="EMBL/GenBank/DDBJ databases">
        <title>The complete genome of chromosome of Sulfobacillus acidophilus DSM 10332.</title>
        <authorList>
            <person name="Lucas S."/>
            <person name="Han J."/>
            <person name="Lapidus A."/>
            <person name="Bruce D."/>
            <person name="Goodwin L."/>
            <person name="Pitluck S."/>
            <person name="Peters L."/>
            <person name="Kyrpides N."/>
            <person name="Mavromatis K."/>
            <person name="Ivanova N."/>
            <person name="Mikhailova N."/>
            <person name="Chertkov O."/>
            <person name="Saunders E."/>
            <person name="Detter J.C."/>
            <person name="Tapia R."/>
            <person name="Han C."/>
            <person name="Land M."/>
            <person name="Hauser L."/>
            <person name="Markowitz V."/>
            <person name="Cheng J.-F."/>
            <person name="Hugenholtz P."/>
            <person name="Woyke T."/>
            <person name="Wu D."/>
            <person name="Pukall R."/>
            <person name="Gehrich-Schroeter G."/>
            <person name="Schneider S."/>
            <person name="Klenk H.-P."/>
            <person name="Eisen J.A."/>
        </authorList>
    </citation>
    <scope>NUCLEOTIDE SEQUENCE [LARGE SCALE GENOMIC DNA]</scope>
    <source>
        <strain evidence="4">ATCC 700253 / DSM 10332 / NAL</strain>
    </source>
</reference>
<keyword evidence="4" id="KW-1185">Reference proteome</keyword>
<keyword evidence="1" id="KW-0812">Transmembrane</keyword>
<proteinExistence type="predicted"/>
<evidence type="ECO:0000313" key="4">
    <source>
        <dbReference type="Proteomes" id="UP000005439"/>
    </source>
</evidence>
<dbReference type="Proteomes" id="UP000005439">
    <property type="component" value="Chromosome"/>
</dbReference>
<feature type="transmembrane region" description="Helical" evidence="1">
    <location>
        <begin position="94"/>
        <end position="111"/>
    </location>
</feature>
<gene>
    <name evidence="3" type="ordered locus">Sulac_3425</name>
</gene>
<dbReference type="KEGG" id="sap:Sulac_3425"/>
<organism evidence="3 4">
    <name type="scientific">Sulfobacillus acidophilus (strain ATCC 700253 / DSM 10332 / NAL)</name>
    <dbReference type="NCBI Taxonomy" id="679936"/>
    <lineage>
        <taxon>Bacteria</taxon>
        <taxon>Bacillati</taxon>
        <taxon>Bacillota</taxon>
        <taxon>Clostridia</taxon>
        <taxon>Eubacteriales</taxon>
        <taxon>Clostridiales Family XVII. Incertae Sedis</taxon>
        <taxon>Sulfobacillus</taxon>
    </lineage>
</organism>
<dbReference type="EMBL" id="CP003179">
    <property type="protein sequence ID" value="AEW06865.1"/>
    <property type="molecule type" value="Genomic_DNA"/>
</dbReference>
<dbReference type="PATRIC" id="fig|679936.5.peg.3546"/>
<evidence type="ECO:0000313" key="3">
    <source>
        <dbReference type="EMBL" id="AEW06865.1"/>
    </source>
</evidence>
<feature type="transmembrane region" description="Helical" evidence="1">
    <location>
        <begin position="131"/>
        <end position="152"/>
    </location>
</feature>
<feature type="domain" description="HPP transmembrane region" evidence="2">
    <location>
        <begin position="20"/>
        <end position="155"/>
    </location>
</feature>